<feature type="region of interest" description="Disordered" evidence="5">
    <location>
        <begin position="467"/>
        <end position="549"/>
    </location>
</feature>
<dbReference type="EMBL" id="OW152840">
    <property type="protein sequence ID" value="CAH2061729.1"/>
    <property type="molecule type" value="Genomic_DNA"/>
</dbReference>
<dbReference type="InterPro" id="IPR000237">
    <property type="entry name" value="GRIP_dom"/>
</dbReference>
<dbReference type="PANTHER" id="PTHR18921:SF2">
    <property type="entry name" value="THYROID RECEPTOR-INTERACTING PROTEIN 11"/>
    <property type="match status" value="1"/>
</dbReference>
<feature type="compositionally biased region" description="Low complexity" evidence="5">
    <location>
        <begin position="479"/>
        <end position="491"/>
    </location>
</feature>
<dbReference type="PANTHER" id="PTHR18921">
    <property type="entry name" value="MYOSIN HEAVY CHAIN - RELATED"/>
    <property type="match status" value="1"/>
</dbReference>
<protein>
    <recommendedName>
        <fullName evidence="6">GRIP domain-containing protein</fullName>
    </recommendedName>
</protein>
<reference evidence="7" key="1">
    <citation type="submission" date="2022-03" db="EMBL/GenBank/DDBJ databases">
        <authorList>
            <person name="Martin H S."/>
        </authorList>
    </citation>
    <scope>NUCLEOTIDE SEQUENCE</scope>
</reference>
<evidence type="ECO:0000313" key="7">
    <source>
        <dbReference type="EMBL" id="CAH2061729.1"/>
    </source>
</evidence>
<proteinExistence type="predicted"/>
<feature type="non-terminal residue" evidence="7">
    <location>
        <position position="1"/>
    </location>
</feature>
<name>A0ABN8INU0_9NEOP</name>
<feature type="domain" description="GRIP" evidence="6">
    <location>
        <begin position="391"/>
        <end position="443"/>
    </location>
</feature>
<evidence type="ECO:0000256" key="5">
    <source>
        <dbReference type="SAM" id="MobiDB-lite"/>
    </source>
</evidence>
<evidence type="ECO:0000259" key="6">
    <source>
        <dbReference type="PROSITE" id="PS50913"/>
    </source>
</evidence>
<keyword evidence="3 4" id="KW-0175">Coiled coil</keyword>
<evidence type="ECO:0000313" key="8">
    <source>
        <dbReference type="Proteomes" id="UP000837857"/>
    </source>
</evidence>
<sequence>MLILILQKDVHKRITYHQRLSKRNGVREEDSGWYWDPPAQTSQVTDHDIENEYKMQIRTLQQELSSLKEREDSVVDPNSEVVRLREENSNLMKNLEDLDSQHRLAMEKLLTLKKELQKNFEVLKREHEELKNSNEEYNHEIKTLLLRIDERDKEIECLKPLRCEDLDKSLTIQLETVKKLTAENAQLSEQEHNSSRELERLRQHLMEMEENYTQELMTSEQKLSECQVRLHQVEEKAKQTSTVYTSNSIRANQEVETLRNQIKLLEKQREEVQARLSEAEDVRSRSEAALTNLQVVLEQFQLEKERDIAAATEKIRKKMEDTKNLNQRLQDEIARLNAKLEESLAGLQAASRLGDQVETKTAQINDLKEQVRILQTSVTAAEERYYNAISNQQDKVDKNLVKNLIINYVLAAAQSSMNKTQVLRVLSTVLDFNQQECEKLGLVRPSNVTDSLAAEFVKFLQNESKPRAQLPNMMNLGQSRSTTPTSRRSSTMGPNPVSDPGHRRNPSTGSNNLLFHNLEGDAASQRSADSEPRVVPLSQMDTGVNQTRNSEGAILKHVLKDM</sequence>
<dbReference type="PROSITE" id="PS50913">
    <property type="entry name" value="GRIP"/>
    <property type="match status" value="1"/>
</dbReference>
<organism evidence="7 8">
    <name type="scientific">Iphiclides podalirius</name>
    <name type="common">scarce swallowtail</name>
    <dbReference type="NCBI Taxonomy" id="110791"/>
    <lineage>
        <taxon>Eukaryota</taxon>
        <taxon>Metazoa</taxon>
        <taxon>Ecdysozoa</taxon>
        <taxon>Arthropoda</taxon>
        <taxon>Hexapoda</taxon>
        <taxon>Insecta</taxon>
        <taxon>Pterygota</taxon>
        <taxon>Neoptera</taxon>
        <taxon>Endopterygota</taxon>
        <taxon>Lepidoptera</taxon>
        <taxon>Glossata</taxon>
        <taxon>Ditrysia</taxon>
        <taxon>Papilionoidea</taxon>
        <taxon>Papilionidae</taxon>
        <taxon>Papilioninae</taxon>
        <taxon>Iphiclides</taxon>
    </lineage>
</organism>
<evidence type="ECO:0000256" key="1">
    <source>
        <dbReference type="ARBA" id="ARBA00004555"/>
    </source>
</evidence>
<keyword evidence="2" id="KW-0333">Golgi apparatus</keyword>
<evidence type="ECO:0000256" key="3">
    <source>
        <dbReference type="ARBA" id="ARBA00023054"/>
    </source>
</evidence>
<evidence type="ECO:0000256" key="4">
    <source>
        <dbReference type="SAM" id="Coils"/>
    </source>
</evidence>
<comment type="subcellular location">
    <subcellularLocation>
        <location evidence="1">Golgi apparatus</location>
    </subcellularLocation>
</comment>
<feature type="coiled-coil region" evidence="4">
    <location>
        <begin position="50"/>
        <end position="384"/>
    </location>
</feature>
<accession>A0ABN8INU0</accession>
<evidence type="ECO:0000256" key="2">
    <source>
        <dbReference type="ARBA" id="ARBA00023034"/>
    </source>
</evidence>
<gene>
    <name evidence="7" type="ORF">IPOD504_LOCUS11405</name>
</gene>
<keyword evidence="8" id="KW-1185">Reference proteome</keyword>
<feature type="compositionally biased region" description="Polar residues" evidence="5">
    <location>
        <begin position="539"/>
        <end position="549"/>
    </location>
</feature>
<dbReference type="Proteomes" id="UP000837857">
    <property type="component" value="Chromosome 28"/>
</dbReference>